<feature type="signal peptide" evidence="7">
    <location>
        <begin position="1"/>
        <end position="30"/>
    </location>
</feature>
<dbReference type="InterPro" id="IPR023828">
    <property type="entry name" value="Peptidase_S8_Ser-AS"/>
</dbReference>
<dbReference type="Gene3D" id="2.60.40.2310">
    <property type="match status" value="1"/>
</dbReference>
<reference evidence="11" key="1">
    <citation type="submission" date="2016-03" db="EMBL/GenBank/DDBJ databases">
        <title>Mechanisms controlling the formation of the plant cell surface in tip-growing cells are functionally conserved among land plants.</title>
        <authorList>
            <person name="Honkanen S."/>
            <person name="Jones V.A."/>
            <person name="Morieri G."/>
            <person name="Champion C."/>
            <person name="Hetherington A.J."/>
            <person name="Kelly S."/>
            <person name="Saint-Marcoux D."/>
            <person name="Proust H."/>
            <person name="Prescott H."/>
            <person name="Dolan L."/>
        </authorList>
    </citation>
    <scope>NUCLEOTIDE SEQUENCE [LARGE SCALE GENOMIC DNA]</scope>
    <source>
        <tissue evidence="11">Whole gametophyte</tissue>
    </source>
</reference>
<dbReference type="Pfam" id="PF05922">
    <property type="entry name" value="Inhibitor_I9"/>
    <property type="match status" value="1"/>
</dbReference>
<dbReference type="PROSITE" id="PS00138">
    <property type="entry name" value="SUBTILASE_SER"/>
    <property type="match status" value="1"/>
</dbReference>
<feature type="domain" description="Peptidase S8/S53" evidence="8">
    <location>
        <begin position="241"/>
        <end position="638"/>
    </location>
</feature>
<evidence type="ECO:0000256" key="1">
    <source>
        <dbReference type="ARBA" id="ARBA00011073"/>
    </source>
</evidence>
<dbReference type="InterPro" id="IPR036852">
    <property type="entry name" value="Peptidase_S8/S53_dom_sf"/>
</dbReference>
<dbReference type="Pfam" id="PF17766">
    <property type="entry name" value="fn3_6"/>
    <property type="match status" value="1"/>
</dbReference>
<dbReference type="InterPro" id="IPR037045">
    <property type="entry name" value="S8pro/Inhibitor_I9_sf"/>
</dbReference>
<evidence type="ECO:0000256" key="7">
    <source>
        <dbReference type="SAM" id="SignalP"/>
    </source>
</evidence>
<keyword evidence="4" id="KW-0378">Hydrolase</keyword>
<comment type="similarity">
    <text evidence="1 6">Belongs to the peptidase S8 family.</text>
</comment>
<dbReference type="CDD" id="cd04852">
    <property type="entry name" value="Peptidases_S8_3"/>
    <property type="match status" value="1"/>
</dbReference>
<evidence type="ECO:0000313" key="11">
    <source>
        <dbReference type="EMBL" id="OAE24445.1"/>
    </source>
</evidence>
<dbReference type="InterPro" id="IPR015500">
    <property type="entry name" value="Peptidase_S8_subtilisin-rel"/>
</dbReference>
<evidence type="ECO:0000256" key="2">
    <source>
        <dbReference type="ARBA" id="ARBA00022670"/>
    </source>
</evidence>
<dbReference type="Gene3D" id="3.30.70.80">
    <property type="entry name" value="Peptidase S8 propeptide/proteinase inhibitor I9"/>
    <property type="match status" value="1"/>
</dbReference>
<gene>
    <name evidence="11" type="ORF">AXG93_4443s1040</name>
</gene>
<comment type="caution">
    <text evidence="11">The sequence shown here is derived from an EMBL/GenBank/DDBJ whole genome shotgun (WGS) entry which is preliminary data.</text>
</comment>
<evidence type="ECO:0000256" key="5">
    <source>
        <dbReference type="ARBA" id="ARBA00022825"/>
    </source>
</evidence>
<dbReference type="GO" id="GO:0004252">
    <property type="term" value="F:serine-type endopeptidase activity"/>
    <property type="evidence" value="ECO:0007669"/>
    <property type="project" value="InterPro"/>
</dbReference>
<comment type="caution">
    <text evidence="6">Lacks conserved residue(s) required for the propagation of feature annotation.</text>
</comment>
<evidence type="ECO:0000259" key="9">
    <source>
        <dbReference type="Pfam" id="PF05922"/>
    </source>
</evidence>
<keyword evidence="3 7" id="KW-0732">Signal</keyword>
<dbReference type="SUPFAM" id="SSF52743">
    <property type="entry name" value="Subtilisin-like"/>
    <property type="match status" value="1"/>
</dbReference>
<dbReference type="CDD" id="cd02120">
    <property type="entry name" value="PA_subtilisin_like"/>
    <property type="match status" value="1"/>
</dbReference>
<dbReference type="Gene3D" id="3.50.30.30">
    <property type="match status" value="1"/>
</dbReference>
<dbReference type="InterPro" id="IPR034197">
    <property type="entry name" value="Peptidases_S8_3"/>
</dbReference>
<dbReference type="InterPro" id="IPR045051">
    <property type="entry name" value="SBT"/>
</dbReference>
<organism evidence="11 12">
    <name type="scientific">Marchantia polymorpha subsp. ruderalis</name>
    <dbReference type="NCBI Taxonomy" id="1480154"/>
    <lineage>
        <taxon>Eukaryota</taxon>
        <taxon>Viridiplantae</taxon>
        <taxon>Streptophyta</taxon>
        <taxon>Embryophyta</taxon>
        <taxon>Marchantiophyta</taxon>
        <taxon>Marchantiopsida</taxon>
        <taxon>Marchantiidae</taxon>
        <taxon>Marchantiales</taxon>
        <taxon>Marchantiaceae</taxon>
        <taxon>Marchantia</taxon>
    </lineage>
</organism>
<evidence type="ECO:0000313" key="12">
    <source>
        <dbReference type="Proteomes" id="UP000077202"/>
    </source>
</evidence>
<dbReference type="InterPro" id="IPR010259">
    <property type="entry name" value="S8pro/Inhibitor_I9"/>
</dbReference>
<proteinExistence type="inferred from homology"/>
<evidence type="ECO:0000256" key="4">
    <source>
        <dbReference type="ARBA" id="ARBA00022801"/>
    </source>
</evidence>
<feature type="domain" description="Inhibitor I9" evidence="9">
    <location>
        <begin position="82"/>
        <end position="162"/>
    </location>
</feature>
<dbReference type="PRINTS" id="PR00723">
    <property type="entry name" value="SUBTILISIN"/>
</dbReference>
<dbReference type="Proteomes" id="UP000077202">
    <property type="component" value="Unassembled WGS sequence"/>
</dbReference>
<name>A0A176VWC2_MARPO</name>
<keyword evidence="12" id="KW-1185">Reference proteome</keyword>
<evidence type="ECO:0000259" key="10">
    <source>
        <dbReference type="Pfam" id="PF17766"/>
    </source>
</evidence>
<accession>A0A176VWC2</accession>
<evidence type="ECO:0000256" key="3">
    <source>
        <dbReference type="ARBA" id="ARBA00022729"/>
    </source>
</evidence>
<keyword evidence="5" id="KW-0720">Serine protease</keyword>
<dbReference type="Pfam" id="PF00082">
    <property type="entry name" value="Peptidase_S8"/>
    <property type="match status" value="1"/>
</dbReference>
<dbReference type="PROSITE" id="PS51892">
    <property type="entry name" value="SUBTILASE"/>
    <property type="match status" value="1"/>
</dbReference>
<protein>
    <submittedName>
        <fullName evidence="11">Uncharacterized protein</fullName>
    </submittedName>
</protein>
<feature type="domain" description="Subtilisin-like protease fibronectin type-III" evidence="10">
    <location>
        <begin position="713"/>
        <end position="813"/>
    </location>
</feature>
<evidence type="ECO:0000259" key="8">
    <source>
        <dbReference type="Pfam" id="PF00082"/>
    </source>
</evidence>
<dbReference type="InterPro" id="IPR000209">
    <property type="entry name" value="Peptidase_S8/S53_dom"/>
</dbReference>
<dbReference type="EMBL" id="LVLJ01002596">
    <property type="protein sequence ID" value="OAE24445.1"/>
    <property type="molecule type" value="Genomic_DNA"/>
</dbReference>
<sequence>MNGKTGLRCLTRILWLQLCFLTLFSSFVVSDQSTQCHHQELPSLKDRPLFGIAAVNVNDDGLCVFLRVSRNPDSPPRSYIFVHIVYMGSHHAHLPHHEKTSIHRRMVTEVVGSVEASEDSILYHYKHLFSGFAAKLSPEQVEAMSKMDGVISLFESKTASIHTTRTWEFLGLEKASGIWPEHESFHDDGMGPVPARWKGACEKGEGFDETNCNKKIIGARYYPLGFEVAVGPIDSVAAEDFRSPRDRDGHGTHTASTAAGRIVPMANVNGLGNGTAKGGAPNARIAVYKCCWAPDGGRGVACTDADMLAAFDAGIADGVDVFSVSLGPDTPQPFFLTGISIGAFHATMAGKVVAVSAGNSGPQLGTVVNSDPWSINVASTSIDRIFGTTVTLGNGVSFLGGSITVDNDSLDKNLPIVFGSDIIAAGANITGASFCLDGALDSAKTQGKVVVCLQGFIGRNRKAAVVKAAGGLAVLIPNFDSGGMDLYAENQVLPTITVADVDSNPLLDYVAPLQPRPKSAAMPTVKISRATTIDGVKPAPYMNSFSSLGPNLVAPYILKPDLAAPGLNIIAAWPGSTPPSNLPSSLDKRTSEWNTLSGTSMSCPHVAGVAALLKALHPTWSPAAIKSAMMTTARVTDNTGGEIKNSTNLPAGPLNYGAGNINPEAAADPGLIYESKFDDYKVFLCSNGYNKTERQWITGLFYDCALAGTNPSDLNQASVMIPNLEEGAPQTVKRTVTNVGKRMSNYKVSIVNPPGVKMTITPPSLSFHHTNQAKKFTIRFERVIAVPENEQQFVHGSFTWSDGVHKVSSPVVVAANFL</sequence>
<dbReference type="InterPro" id="IPR041469">
    <property type="entry name" value="Subtilisin-like_FN3"/>
</dbReference>
<evidence type="ECO:0000256" key="6">
    <source>
        <dbReference type="PROSITE-ProRule" id="PRU01240"/>
    </source>
</evidence>
<dbReference type="AlphaFoldDB" id="A0A176VWC2"/>
<dbReference type="PANTHER" id="PTHR10795">
    <property type="entry name" value="PROPROTEIN CONVERTASE SUBTILISIN/KEXIN"/>
    <property type="match status" value="1"/>
</dbReference>
<keyword evidence="2" id="KW-0645">Protease</keyword>
<dbReference type="GO" id="GO:0006508">
    <property type="term" value="P:proteolysis"/>
    <property type="evidence" value="ECO:0007669"/>
    <property type="project" value="UniProtKB-KW"/>
</dbReference>
<dbReference type="FunFam" id="3.40.50.200:FF:000006">
    <property type="entry name" value="Subtilisin-like protease SBT1.5"/>
    <property type="match status" value="1"/>
</dbReference>
<dbReference type="Gene3D" id="3.40.50.200">
    <property type="entry name" value="Peptidase S8/S53 domain"/>
    <property type="match status" value="1"/>
</dbReference>
<feature type="chain" id="PRO_5008052150" evidence="7">
    <location>
        <begin position="31"/>
        <end position="818"/>
    </location>
</feature>